<proteinExistence type="inferred from homology"/>
<name>A0ABD2BS13_VESSQ</name>
<keyword evidence="2" id="KW-0646">Protease inhibitor</keyword>
<organism evidence="4 5">
    <name type="scientific">Vespula squamosa</name>
    <name type="common">Southern yellow jacket</name>
    <name type="synonym">Wasp</name>
    <dbReference type="NCBI Taxonomy" id="30214"/>
    <lineage>
        <taxon>Eukaryota</taxon>
        <taxon>Metazoa</taxon>
        <taxon>Ecdysozoa</taxon>
        <taxon>Arthropoda</taxon>
        <taxon>Hexapoda</taxon>
        <taxon>Insecta</taxon>
        <taxon>Pterygota</taxon>
        <taxon>Neoptera</taxon>
        <taxon>Endopterygota</taxon>
        <taxon>Hymenoptera</taxon>
        <taxon>Apocrita</taxon>
        <taxon>Aculeata</taxon>
        <taxon>Vespoidea</taxon>
        <taxon>Vespidae</taxon>
        <taxon>Vespinae</taxon>
        <taxon>Vespula</taxon>
    </lineage>
</organism>
<reference evidence="4 5" key="1">
    <citation type="journal article" date="2024" name="Ann. Entomol. Soc. Am.">
        <title>Genomic analyses of the southern and eastern yellowjacket wasps (Hymenoptera: Vespidae) reveal evolutionary signatures of social life.</title>
        <authorList>
            <person name="Catto M.A."/>
            <person name="Caine P.B."/>
            <person name="Orr S.E."/>
            <person name="Hunt B.G."/>
            <person name="Goodisman M.A.D."/>
        </authorList>
    </citation>
    <scope>NUCLEOTIDE SEQUENCE [LARGE SCALE GENOMIC DNA]</scope>
    <source>
        <strain evidence="4">233</strain>
        <tissue evidence="4">Head and thorax</tissue>
    </source>
</reference>
<evidence type="ECO:0000256" key="1">
    <source>
        <dbReference type="ARBA" id="ARBA00007611"/>
    </source>
</evidence>
<dbReference type="GO" id="GO:0004867">
    <property type="term" value="F:serine-type endopeptidase inhibitor activity"/>
    <property type="evidence" value="ECO:0007669"/>
    <property type="project" value="UniProtKB-KW"/>
</dbReference>
<keyword evidence="2" id="KW-0722">Serine protease inhibitor</keyword>
<evidence type="ECO:0000256" key="2">
    <source>
        <dbReference type="ARBA" id="ARBA00022900"/>
    </source>
</evidence>
<evidence type="ECO:0000259" key="3">
    <source>
        <dbReference type="Pfam" id="PF01826"/>
    </source>
</evidence>
<sequence>MSPIVCTSACGPNKVFIDCMRPCLLTYANYKNLPKFCATYCKEECSCVNGTILNSEKECVLPSQC</sequence>
<dbReference type="CDD" id="cd19941">
    <property type="entry name" value="TIL"/>
    <property type="match status" value="1"/>
</dbReference>
<accession>A0ABD2BS13</accession>
<dbReference type="InterPro" id="IPR002919">
    <property type="entry name" value="TIL_dom"/>
</dbReference>
<evidence type="ECO:0000313" key="5">
    <source>
        <dbReference type="Proteomes" id="UP001607302"/>
    </source>
</evidence>
<dbReference type="SUPFAM" id="SSF57567">
    <property type="entry name" value="Serine protease inhibitors"/>
    <property type="match status" value="1"/>
</dbReference>
<feature type="domain" description="TIL" evidence="3">
    <location>
        <begin position="10"/>
        <end position="65"/>
    </location>
</feature>
<protein>
    <submittedName>
        <fullName evidence="4">Venom peptide SjAPI-2</fullName>
    </submittedName>
</protein>
<comment type="caution">
    <text evidence="4">The sequence shown here is derived from an EMBL/GenBank/DDBJ whole genome shotgun (WGS) entry which is preliminary data.</text>
</comment>
<keyword evidence="5" id="KW-1185">Reference proteome</keyword>
<dbReference type="Gene3D" id="2.10.25.10">
    <property type="entry name" value="Laminin"/>
    <property type="match status" value="1"/>
</dbReference>
<gene>
    <name evidence="4" type="ORF">V1478_003197</name>
</gene>
<dbReference type="Proteomes" id="UP001607302">
    <property type="component" value="Unassembled WGS sequence"/>
</dbReference>
<dbReference type="EMBL" id="JAUDFV010000064">
    <property type="protein sequence ID" value="KAL2735557.1"/>
    <property type="molecule type" value="Genomic_DNA"/>
</dbReference>
<evidence type="ECO:0000313" key="4">
    <source>
        <dbReference type="EMBL" id="KAL2735557.1"/>
    </source>
</evidence>
<dbReference type="AlphaFoldDB" id="A0ABD2BS13"/>
<dbReference type="InterPro" id="IPR036084">
    <property type="entry name" value="Ser_inhib-like_sf"/>
</dbReference>
<comment type="similarity">
    <text evidence="1">Belongs to the serine protease inhibitor-like (TIL domain-containing) family.</text>
</comment>
<dbReference type="Pfam" id="PF01826">
    <property type="entry name" value="TIL"/>
    <property type="match status" value="1"/>
</dbReference>